<keyword evidence="3 7" id="KW-0812">Transmembrane</keyword>
<feature type="region of interest" description="Disordered" evidence="6">
    <location>
        <begin position="102"/>
        <end position="144"/>
    </location>
</feature>
<evidence type="ECO:0000256" key="5">
    <source>
        <dbReference type="ARBA" id="ARBA00023136"/>
    </source>
</evidence>
<sequence>MKFSHSLQFNAVPEWSEHYLAYSNLKKLIYQIERGILASTAPTAIRARRQSSPEAQNLLEASEAANAAFLPALDRELARITEFYLVQEKKLKEELDRLEQDVRQAVPSSAGALTRSRSTPHLRNTSQTHIRSSSSDMASRDPVGRGYIADPSLLSIEEGVGEGSRISPKHSLTTSVSSLERLPSQEVSLHDAEGEGGREEEEGPLLPMSSNARVTTARQMHDLRLRAMDLYVSLCELRGYCQLNLTGFRKILKKYDKLTRNTAQVSYLSSTVLPAPPFCRETQERLGRAIDRVELIHTFVSGIRDPEENANFLRKRLREQVVFGRNTVWRDMIAEERRVASMDVGESRRPPLPPPSSVSIRPSTSNAPMDATSILPSPSATTATQMDRVSLGKFLRLLFPPSRSFILGLGATIGFILLLSTPIFPDPVQSRCFALLVYVSFLWATEVIPLFVTSIFLPLLVVLLQVMRDPGSGEILEASSAARTIFGAMFSPVIMLLLGGFALAAALSKHHVAKALAVQVLARAGTRPGALLLANMAVAAFASMWISNVAAPVLSFSLIHPILRTLPAHSSFGRALILGIALASNVGGMASPISSPQNVIAIETMIPPPSWPQWFFLSIPLCTLSILLIWLPSADPVTWTQVYVVLISVGTVILWCLESHLHSIVGDMGVLAIIPLVAFFGTGVLSKEDFNNFLWTVIMLAQGGIALGKAVESSGLLHTIARTIQASVHGYGPW</sequence>
<dbReference type="AlphaFoldDB" id="A0A4P9XZX8"/>
<dbReference type="InterPro" id="IPR004331">
    <property type="entry name" value="SPX_dom"/>
</dbReference>
<evidence type="ECO:0000256" key="6">
    <source>
        <dbReference type="SAM" id="MobiDB-lite"/>
    </source>
</evidence>
<feature type="transmembrane region" description="Helical" evidence="7">
    <location>
        <begin position="692"/>
        <end position="711"/>
    </location>
</feature>
<keyword evidence="10" id="KW-1185">Reference proteome</keyword>
<dbReference type="OrthoDB" id="10260443at2759"/>
<feature type="transmembrane region" description="Helical" evidence="7">
    <location>
        <begin position="664"/>
        <end position="686"/>
    </location>
</feature>
<organism evidence="9 10">
    <name type="scientific">Piptocephalis cylindrospora</name>
    <dbReference type="NCBI Taxonomy" id="1907219"/>
    <lineage>
        <taxon>Eukaryota</taxon>
        <taxon>Fungi</taxon>
        <taxon>Fungi incertae sedis</taxon>
        <taxon>Zoopagomycota</taxon>
        <taxon>Zoopagomycotina</taxon>
        <taxon>Zoopagomycetes</taxon>
        <taxon>Zoopagales</taxon>
        <taxon>Piptocephalidaceae</taxon>
        <taxon>Piptocephalis</taxon>
    </lineage>
</organism>
<dbReference type="Pfam" id="PF03600">
    <property type="entry name" value="CitMHS"/>
    <property type="match status" value="1"/>
</dbReference>
<dbReference type="GO" id="GO:0006797">
    <property type="term" value="P:polyphosphate metabolic process"/>
    <property type="evidence" value="ECO:0007669"/>
    <property type="project" value="TreeGrafter"/>
</dbReference>
<evidence type="ECO:0000256" key="4">
    <source>
        <dbReference type="ARBA" id="ARBA00022989"/>
    </source>
</evidence>
<reference evidence="10" key="1">
    <citation type="journal article" date="2018" name="Nat. Microbiol.">
        <title>Leveraging single-cell genomics to expand the fungal tree of life.</title>
        <authorList>
            <person name="Ahrendt S.R."/>
            <person name="Quandt C.A."/>
            <person name="Ciobanu D."/>
            <person name="Clum A."/>
            <person name="Salamov A."/>
            <person name="Andreopoulos B."/>
            <person name="Cheng J.F."/>
            <person name="Woyke T."/>
            <person name="Pelin A."/>
            <person name="Henrissat B."/>
            <person name="Reynolds N.K."/>
            <person name="Benny G.L."/>
            <person name="Smith M.E."/>
            <person name="James T.Y."/>
            <person name="Grigoriev I.V."/>
        </authorList>
    </citation>
    <scope>NUCLEOTIDE SEQUENCE [LARGE SCALE GENOMIC DNA]</scope>
</reference>
<dbReference type="CDD" id="cd01115">
    <property type="entry name" value="SLC13_permease"/>
    <property type="match status" value="1"/>
</dbReference>
<feature type="region of interest" description="Disordered" evidence="6">
    <location>
        <begin position="161"/>
        <end position="210"/>
    </location>
</feature>
<dbReference type="Pfam" id="PF03105">
    <property type="entry name" value="SPX"/>
    <property type="match status" value="2"/>
</dbReference>
<dbReference type="Proteomes" id="UP000267251">
    <property type="component" value="Unassembled WGS sequence"/>
</dbReference>
<evidence type="ECO:0000313" key="10">
    <source>
        <dbReference type="Proteomes" id="UP000267251"/>
    </source>
</evidence>
<accession>A0A4P9XZX8</accession>
<proteinExistence type="predicted"/>
<evidence type="ECO:0000256" key="1">
    <source>
        <dbReference type="ARBA" id="ARBA00004141"/>
    </source>
</evidence>
<dbReference type="InterPro" id="IPR004680">
    <property type="entry name" value="Cit_transptr-like_dom"/>
</dbReference>
<dbReference type="PANTHER" id="PTHR10283">
    <property type="entry name" value="SOLUTE CARRIER FAMILY 13 MEMBER"/>
    <property type="match status" value="1"/>
</dbReference>
<evidence type="ECO:0000313" key="9">
    <source>
        <dbReference type="EMBL" id="RKP11722.1"/>
    </source>
</evidence>
<feature type="region of interest" description="Disordered" evidence="6">
    <location>
        <begin position="342"/>
        <end position="381"/>
    </location>
</feature>
<evidence type="ECO:0000256" key="7">
    <source>
        <dbReference type="SAM" id="Phobius"/>
    </source>
</evidence>
<comment type="subcellular location">
    <subcellularLocation>
        <location evidence="1">Membrane</location>
        <topology evidence="1">Multi-pass membrane protein</topology>
    </subcellularLocation>
</comment>
<dbReference type="CDD" id="cd14478">
    <property type="entry name" value="SPX_PHO87_PHO90_like"/>
    <property type="match status" value="1"/>
</dbReference>
<feature type="compositionally biased region" description="Basic and acidic residues" evidence="6">
    <location>
        <begin position="188"/>
        <end position="197"/>
    </location>
</feature>
<dbReference type="GO" id="GO:0005315">
    <property type="term" value="F:phosphate transmembrane transporter activity"/>
    <property type="evidence" value="ECO:0007669"/>
    <property type="project" value="TreeGrafter"/>
</dbReference>
<feature type="compositionally biased region" description="Polar residues" evidence="6">
    <location>
        <begin position="115"/>
        <end position="137"/>
    </location>
</feature>
<name>A0A4P9XZX8_9FUNG</name>
<feature type="transmembrane region" description="Helical" evidence="7">
    <location>
        <begin position="571"/>
        <end position="593"/>
    </location>
</feature>
<feature type="transmembrane region" description="Helical" evidence="7">
    <location>
        <begin position="405"/>
        <end position="424"/>
    </location>
</feature>
<protein>
    <submittedName>
        <fullName evidence="9">SPX domain-containing protein</fullName>
    </submittedName>
</protein>
<feature type="domain" description="SPX" evidence="8">
    <location>
        <begin position="1"/>
        <end position="269"/>
    </location>
</feature>
<feature type="transmembrane region" description="Helical" evidence="7">
    <location>
        <begin position="614"/>
        <end position="631"/>
    </location>
</feature>
<keyword evidence="2" id="KW-0813">Transport</keyword>
<feature type="transmembrane region" description="Helical" evidence="7">
    <location>
        <begin position="529"/>
        <end position="551"/>
    </location>
</feature>
<evidence type="ECO:0000256" key="2">
    <source>
        <dbReference type="ARBA" id="ARBA00022448"/>
    </source>
</evidence>
<dbReference type="EMBL" id="KZ988695">
    <property type="protein sequence ID" value="RKP11722.1"/>
    <property type="molecule type" value="Genomic_DNA"/>
</dbReference>
<dbReference type="PROSITE" id="PS51382">
    <property type="entry name" value="SPX"/>
    <property type="match status" value="1"/>
</dbReference>
<evidence type="ECO:0000256" key="3">
    <source>
        <dbReference type="ARBA" id="ARBA00022692"/>
    </source>
</evidence>
<dbReference type="GO" id="GO:0006817">
    <property type="term" value="P:phosphate ion transport"/>
    <property type="evidence" value="ECO:0007669"/>
    <property type="project" value="TreeGrafter"/>
</dbReference>
<feature type="transmembrane region" description="Helical" evidence="7">
    <location>
        <begin position="637"/>
        <end position="657"/>
    </location>
</feature>
<feature type="transmembrane region" description="Helical" evidence="7">
    <location>
        <begin position="436"/>
        <end position="464"/>
    </location>
</feature>
<feature type="transmembrane region" description="Helical" evidence="7">
    <location>
        <begin position="484"/>
        <end position="508"/>
    </location>
</feature>
<keyword evidence="4 7" id="KW-1133">Transmembrane helix</keyword>
<dbReference type="GO" id="GO:0005886">
    <property type="term" value="C:plasma membrane"/>
    <property type="evidence" value="ECO:0007669"/>
    <property type="project" value="TreeGrafter"/>
</dbReference>
<keyword evidence="5 7" id="KW-0472">Membrane</keyword>
<evidence type="ECO:0000259" key="8">
    <source>
        <dbReference type="PROSITE" id="PS51382"/>
    </source>
</evidence>
<gene>
    <name evidence="9" type="ORF">BJ684DRAFT_21697</name>
</gene>
<feature type="non-terminal residue" evidence="9">
    <location>
        <position position="734"/>
    </location>
</feature>
<dbReference type="PANTHER" id="PTHR10283:SF92">
    <property type="entry name" value="LOW-AFFINITY PHOSPHATE TRANSPORTER PHO91"/>
    <property type="match status" value="1"/>
</dbReference>